<dbReference type="EMBL" id="QTSX02002889">
    <property type="protein sequence ID" value="KAJ9073704.1"/>
    <property type="molecule type" value="Genomic_DNA"/>
</dbReference>
<organism evidence="1 2">
    <name type="scientific">Entomophthora muscae</name>
    <dbReference type="NCBI Taxonomy" id="34485"/>
    <lineage>
        <taxon>Eukaryota</taxon>
        <taxon>Fungi</taxon>
        <taxon>Fungi incertae sedis</taxon>
        <taxon>Zoopagomycota</taxon>
        <taxon>Entomophthoromycotina</taxon>
        <taxon>Entomophthoromycetes</taxon>
        <taxon>Entomophthorales</taxon>
        <taxon>Entomophthoraceae</taxon>
        <taxon>Entomophthora</taxon>
    </lineage>
</organism>
<sequence length="167" mass="16976">MHLQALMQAARSPSNTEDVAGEPASGSGSGKDEGTELDSGAKEYGSSSEDKESSGAPGAGSGEGDSGFKGAEEYGNTSGDADPIPGFTDGKGDDAPLPGFSDDSNEKGSSDTYSIPESHSGSDDHATEGPASGKGDATQIDDYNKDSKPEADQKKNKKKNKPNLTIL</sequence>
<dbReference type="Proteomes" id="UP001165960">
    <property type="component" value="Unassembled WGS sequence"/>
</dbReference>
<proteinExistence type="predicted"/>
<evidence type="ECO:0000313" key="2">
    <source>
        <dbReference type="Proteomes" id="UP001165960"/>
    </source>
</evidence>
<reference evidence="1" key="1">
    <citation type="submission" date="2022-04" db="EMBL/GenBank/DDBJ databases">
        <title>Genome of the entomopathogenic fungus Entomophthora muscae.</title>
        <authorList>
            <person name="Elya C."/>
            <person name="Lovett B.R."/>
            <person name="Lee E."/>
            <person name="Macias A.M."/>
            <person name="Hajek A.E."/>
            <person name="De Bivort B.L."/>
            <person name="Kasson M.T."/>
            <person name="De Fine Licht H.H."/>
            <person name="Stajich J.E."/>
        </authorList>
    </citation>
    <scope>NUCLEOTIDE SEQUENCE</scope>
    <source>
        <strain evidence="1">Berkeley</strain>
    </source>
</reference>
<comment type="caution">
    <text evidence="1">The sequence shown here is derived from an EMBL/GenBank/DDBJ whole genome shotgun (WGS) entry which is preliminary data.</text>
</comment>
<gene>
    <name evidence="1" type="ORF">DSO57_1013307</name>
</gene>
<protein>
    <submittedName>
        <fullName evidence="1">Uncharacterized protein</fullName>
    </submittedName>
</protein>
<keyword evidence="2" id="KW-1185">Reference proteome</keyword>
<accession>A0ACC2TG68</accession>
<name>A0ACC2TG68_9FUNG</name>
<evidence type="ECO:0000313" key="1">
    <source>
        <dbReference type="EMBL" id="KAJ9073704.1"/>
    </source>
</evidence>